<dbReference type="GO" id="GO:0043138">
    <property type="term" value="F:3'-5' DNA helicase activity"/>
    <property type="evidence" value="ECO:0007669"/>
    <property type="project" value="TreeGrafter"/>
</dbReference>
<dbReference type="OrthoDB" id="36796at2157"/>
<evidence type="ECO:0000313" key="5">
    <source>
        <dbReference type="Proteomes" id="UP000005095"/>
    </source>
</evidence>
<dbReference type="Gene3D" id="3.40.50.300">
    <property type="entry name" value="P-loop containing nucleotide triphosphate hydrolases"/>
    <property type="match status" value="2"/>
</dbReference>
<dbReference type="SUPFAM" id="SSF52540">
    <property type="entry name" value="P-loop containing nucleoside triphosphate hydrolases"/>
    <property type="match status" value="2"/>
</dbReference>
<dbReference type="Pfam" id="PF00271">
    <property type="entry name" value="Helicase_C"/>
    <property type="match status" value="1"/>
</dbReference>
<dbReference type="STRING" id="28892.Metli_0170"/>
<proteinExistence type="predicted"/>
<dbReference type="SMART" id="SM00487">
    <property type="entry name" value="DEXDc"/>
    <property type="match status" value="1"/>
</dbReference>
<dbReference type="PATRIC" id="fig|28892.9.peg.184"/>
<evidence type="ECO:0000313" key="4">
    <source>
        <dbReference type="EMBL" id="EJG06148.1"/>
    </source>
</evidence>
<dbReference type="InterPro" id="IPR011545">
    <property type="entry name" value="DEAD/DEAH_box_helicase_dom"/>
</dbReference>
<dbReference type="SMART" id="SM00490">
    <property type="entry name" value="HELICc"/>
    <property type="match status" value="1"/>
</dbReference>
<dbReference type="InterPro" id="IPR014001">
    <property type="entry name" value="Helicase_ATP-bd"/>
</dbReference>
<dbReference type="InterPro" id="IPR027417">
    <property type="entry name" value="P-loop_NTPase"/>
</dbReference>
<dbReference type="PROSITE" id="PS51192">
    <property type="entry name" value="HELICASE_ATP_BIND_1"/>
    <property type="match status" value="1"/>
</dbReference>
<dbReference type="GO" id="GO:0005524">
    <property type="term" value="F:ATP binding"/>
    <property type="evidence" value="ECO:0007669"/>
    <property type="project" value="UniProtKB-KW"/>
</dbReference>
<dbReference type="PANTHER" id="PTHR47957">
    <property type="entry name" value="ATP-DEPENDENT HELICASE HRQ1"/>
    <property type="match status" value="1"/>
</dbReference>
<keyword evidence="4" id="KW-0378">Hydrolase</keyword>
<dbReference type="InterPro" id="IPR001650">
    <property type="entry name" value="Helicase_C-like"/>
</dbReference>
<dbReference type="PANTHER" id="PTHR47957:SF3">
    <property type="entry name" value="ATP-DEPENDENT HELICASE HRQ1"/>
    <property type="match status" value="1"/>
</dbReference>
<dbReference type="Pfam" id="PF00270">
    <property type="entry name" value="DEAD"/>
    <property type="match status" value="1"/>
</dbReference>
<gene>
    <name evidence="4" type="ORF">Metli_0170</name>
</gene>
<evidence type="ECO:0000256" key="1">
    <source>
        <dbReference type="ARBA" id="ARBA00022741"/>
    </source>
</evidence>
<dbReference type="HOGENOM" id="CLU_001338_2_1_2"/>
<reference evidence="4 5" key="1">
    <citation type="submission" date="2011-08" db="EMBL/GenBank/DDBJ databases">
        <title>The complete genome of Methanofollis liminatans DSM 4140.</title>
        <authorList>
            <consortium name="US DOE Joint Genome Institute (JGI-PGF)"/>
            <person name="Lucas S."/>
            <person name="Han J."/>
            <person name="Lapidus A."/>
            <person name="Bruce D."/>
            <person name="Goodwin L."/>
            <person name="Pitluck S."/>
            <person name="Peters L."/>
            <person name="Kyrpides N."/>
            <person name="Mavromatis K."/>
            <person name="Ivanova N."/>
            <person name="Mikhailova N."/>
            <person name="Lu M."/>
            <person name="Detter J.C."/>
            <person name="Tapia R."/>
            <person name="Han C."/>
            <person name="Land M."/>
            <person name="Hauser L."/>
            <person name="Markowitz V."/>
            <person name="Cheng J.-F."/>
            <person name="Hugenholtz P."/>
            <person name="Woyke T."/>
            <person name="Wu D."/>
            <person name="Spring S."/>
            <person name="Schuler E."/>
            <person name="Brambilla E."/>
            <person name="Klenk H.-P."/>
            <person name="Eisen J.A."/>
        </authorList>
    </citation>
    <scope>NUCLEOTIDE SEQUENCE [LARGE SCALE GENOMIC DNA]</scope>
    <source>
        <strain evidence="4 5">DSM 4140</strain>
    </source>
</reference>
<evidence type="ECO:0000256" key="2">
    <source>
        <dbReference type="ARBA" id="ARBA00022840"/>
    </source>
</evidence>
<evidence type="ECO:0000259" key="3">
    <source>
        <dbReference type="PROSITE" id="PS51192"/>
    </source>
</evidence>
<keyword evidence="4" id="KW-0347">Helicase</keyword>
<feature type="domain" description="Helicase ATP-binding" evidence="3">
    <location>
        <begin position="117"/>
        <end position="428"/>
    </location>
</feature>
<dbReference type="GO" id="GO:0003676">
    <property type="term" value="F:nucleic acid binding"/>
    <property type="evidence" value="ECO:0007669"/>
    <property type="project" value="InterPro"/>
</dbReference>
<keyword evidence="5" id="KW-1185">Reference proteome</keyword>
<dbReference type="GO" id="GO:0036297">
    <property type="term" value="P:interstrand cross-link repair"/>
    <property type="evidence" value="ECO:0007669"/>
    <property type="project" value="TreeGrafter"/>
</dbReference>
<sequence length="2133" mass="243003">MIDPIGAYNAVKDGVIRYVQTTFKTRYDSINSERELQLKNSDVLCQKPWIEALPTYRSSGLSLDSKSKQSDQTRDLTTEDLDDVFDECTLKEFKQFATCGLFSQDHTLYQHQYEMLKVALKGDRHCIITSGTGSGKTESFLLPIFAYLVKESSDAETWSRPRKKREHQDDYWQHKSQWIPQRINETRPAAVRAMILYPMNALVEDQLVRLRKALDSESALEWLNKHRNGNRFYFGRYTGVTPVTGDRRSMDTIGLKYKSGELRKKLREFEDASDRAKLFSKSASTQDSPTLRDAKKEASFFFQNLNGAEMRSRWDMQEHPPDILITNFSMLSIMMMRGEESGIFDKTRDWLKEGRDSGKERLFHLVLDEIHLYRGTAGTEVAYLLRLLLYRLGLTPDSDQLRILGSSASLEEDGNIGLSAKEFLHQMFGAPAEKFEVIEGALEQTTGSSEGLTDMEWNRLAHAFECLAEDYERYGSSPSNTDEACRRTAVELAHALGYPYNPNTGSAAAALTVLFRSKELNIRERLLSALYNKESGGFQAESIETFGERIFAQPYNEQAVRGLFIARGLCDGYKDPDNQDLSGFIGNSPEIDENILPLFRFHWFFRNLDGLWASTEPTSNGSISSGEERPVGELFSHPCYLTPGDSGSRVLELLRCERCGAVYLGGYRLLNNKDTKELLPLDPELSGIPERSIDVQVNLRNYREYGIFYPKPKNRSFLEGIASSNWELWEKQDRHFDDQLLMGHWRHTWMNYSTGEFSREDPGLSPEKWFEGYIYEIGIENRGSFRDILTMVGGPEKAETLRALPTVCAECGANYLKKRYISSPIRGFRTGFSKFTQTLTKELFSLLPAEERKVVVFSDSREEAATTAAGIEQEQYKQLIREILFREILVVAEGKEYLIDEIRTHLQDLTKTKNKDKIHEFSKSQFSQKTSDYINLYSPDILQIVKDVRRTSKQIKDNPDLDPDDLDILRKEYSSAQSRLMFFEPMDNGLPPVPIYDLVARPAAVKKGLGDSPGYLVERFVQLGVSPGGTRFSEQEIEVKTEQNFPEGKTINIVRYFTWYDLFDMETGKWLPTDDDDKKKARVKIINDLYKGISNFLFPKLFYSLESSGLGFVKALPTAISIERFEECLEGCQGQPYSEVYRLALEYYGSQCNCKPEVFQQACDSMIRILGDTYRYDASDFNVTEFPDYRSITSKKIKNFLGKLAEMWGTNPEVVGNSIIEFLARCGHPNLIVNIGEVVIVPTKSNTPVWICPNCKWPHLHPSAGICTECLSPLSGDPSLECNEIRKRNYYSHSFWQEGSTDQHERLIRLHCEELTGQTDNPAQRQRQFRGIFVECPGGEKQEKKKAQEIDALSVTTTMEVGVDIGTLRAVVLANMPPERFNYQQRAGRVGRRGQAYSFVLTLCRGGRSHDEYHYSDPSYMTGSKPPMPFLSMKEDENESILDRLVAKEALRLAFKYAGVTKKDCPGGGDIHGEFGTSVLFQGIEEGAKDRRVHEKVREWLMGDAGKSAREQIIMAFVDPSTPQKKAEKKVAHLRDYVTRVLPEQLDKALERDDIIGEGLAQRLAEMAILPMYGMPTDERVLMHGLPDKESKRTEPYSISRSLDLAVTEFAPGAQKTKDKAVYTSIGFSVPLRKSFENKWAVWKPAGQENDPLKFIRWIQRCRRCGGVKILLKKPLHDAEECPFCHQARPEEIEAYWVAVPAGFRTDLWRGHDIVEDNVFNRTSLTIAEHRSTSPKERGNENWKVSFSERVPVWKINDNRIGIHPKLFAGSYVPSKCYQYDRKSKRYYESKIRAKQWIAEDQQNDRVRDKDAISQYIMGKIESGGEEEVRKIAIASRKVTDIFRYNIQQKPSGILVNPLSSTETTRSALYSSAFIIRSVVGDMLDIDPEELDICRIQPMSIPSPISGEENVGQVVIADKLPNGSGFSLWLYNNWKERVLPNILSTNPRNETFMGSILSDEHIFGGDGKPPCTTACYRCIMNYRNMPYHGLLDWRLGLAYLRLMGDLNYRCGLDGNFTYPELKGWPDNADREARTFSRMIEHSAGDNGGQALFFDHNTEYGLPVICLECAGSKMGIIICHPLWDFNTPGDSLLSTAKARLHAKIGERNPIISIDTFNLVRRPTWCLERVLSGGE</sequence>
<dbReference type="RefSeq" id="WP_004037148.1">
    <property type="nucleotide sequence ID" value="NZ_CM001555.1"/>
</dbReference>
<dbReference type="Proteomes" id="UP000005095">
    <property type="component" value="Chromosome"/>
</dbReference>
<keyword evidence="1" id="KW-0547">Nucleotide-binding</keyword>
<accession>J1AMT5</accession>
<dbReference type="EMBL" id="CM001555">
    <property type="protein sequence ID" value="EJG06148.1"/>
    <property type="molecule type" value="Genomic_DNA"/>
</dbReference>
<protein>
    <submittedName>
        <fullName evidence="4">DEAD/DEAH box helicase domain protein</fullName>
    </submittedName>
</protein>
<organism evidence="4 5">
    <name type="scientific">Methanofollis liminatans DSM 4140</name>
    <dbReference type="NCBI Taxonomy" id="28892"/>
    <lineage>
        <taxon>Archaea</taxon>
        <taxon>Methanobacteriati</taxon>
        <taxon>Methanobacteriota</taxon>
        <taxon>Stenosarchaea group</taxon>
        <taxon>Methanomicrobia</taxon>
        <taxon>Methanomicrobiales</taxon>
        <taxon>Methanomicrobiaceae</taxon>
        <taxon>Methanofollis</taxon>
    </lineage>
</organism>
<keyword evidence="2" id="KW-0067">ATP-binding</keyword>
<name>J1AMT5_9EURY</name>
<dbReference type="GO" id="GO:0006289">
    <property type="term" value="P:nucleotide-excision repair"/>
    <property type="evidence" value="ECO:0007669"/>
    <property type="project" value="TreeGrafter"/>
</dbReference>